<organism evidence="1 2">
    <name type="scientific">Meridianimarinicoccus marinus</name>
    <dbReference type="NCBI Taxonomy" id="3231483"/>
    <lineage>
        <taxon>Bacteria</taxon>
        <taxon>Pseudomonadati</taxon>
        <taxon>Pseudomonadota</taxon>
        <taxon>Alphaproteobacteria</taxon>
        <taxon>Rhodobacterales</taxon>
        <taxon>Paracoccaceae</taxon>
        <taxon>Meridianimarinicoccus</taxon>
    </lineage>
</organism>
<proteinExistence type="predicted"/>
<evidence type="ECO:0000313" key="1">
    <source>
        <dbReference type="EMBL" id="MEV8468693.1"/>
    </source>
</evidence>
<name>A0ABV3LAW5_9RHOB</name>
<comment type="caution">
    <text evidence="1">The sequence shown here is derived from an EMBL/GenBank/DDBJ whole genome shotgun (WGS) entry which is preliminary data.</text>
</comment>
<dbReference type="EMBL" id="JBFBVU010000036">
    <property type="protein sequence ID" value="MEV8468693.1"/>
    <property type="molecule type" value="Genomic_DNA"/>
</dbReference>
<keyword evidence="2" id="KW-1185">Reference proteome</keyword>
<evidence type="ECO:0000313" key="2">
    <source>
        <dbReference type="Proteomes" id="UP001553161"/>
    </source>
</evidence>
<dbReference type="Proteomes" id="UP001553161">
    <property type="component" value="Unassembled WGS sequence"/>
</dbReference>
<sequence>MERQTLIAALAKAGIRPTRDADFEAIARTAEVLRDSADQIRRWLAEVDHDQPR</sequence>
<gene>
    <name evidence="1" type="ORF">AB0T83_18170</name>
</gene>
<dbReference type="RefSeq" id="WP_366194654.1">
    <property type="nucleotide sequence ID" value="NZ_JBFBVU010000036.1"/>
</dbReference>
<accession>A0ABV3LAW5</accession>
<reference evidence="1 2" key="1">
    <citation type="submission" date="2024-07" db="EMBL/GenBank/DDBJ databases">
        <authorList>
            <person name="Kang M."/>
        </authorList>
    </citation>
    <scope>NUCLEOTIDE SEQUENCE [LARGE SCALE GENOMIC DNA]</scope>
    <source>
        <strain evidence="1 2">DFM31</strain>
    </source>
</reference>
<protein>
    <submittedName>
        <fullName evidence="1">Uncharacterized protein</fullName>
    </submittedName>
</protein>